<protein>
    <submittedName>
        <fullName evidence="5">EscU/YscU/HrcU family type III secretion system export apparatus switch protein</fullName>
    </submittedName>
</protein>
<dbReference type="Pfam" id="PF01312">
    <property type="entry name" value="Bac_export_2"/>
    <property type="match status" value="1"/>
</dbReference>
<keyword evidence="4" id="KW-0812">Transmembrane</keyword>
<keyword evidence="6" id="KW-1185">Reference proteome</keyword>
<evidence type="ECO:0000256" key="3">
    <source>
        <dbReference type="SAM" id="MobiDB-lite"/>
    </source>
</evidence>
<dbReference type="AlphaFoldDB" id="A0A372IR81"/>
<reference evidence="5 6" key="1">
    <citation type="submission" date="2018-08" db="EMBL/GenBank/DDBJ databases">
        <title>Acidipila sp. 4G-K13, an acidobacterium isolated from forest soil.</title>
        <authorList>
            <person name="Gao Z.-H."/>
            <person name="Qiu L.-H."/>
        </authorList>
    </citation>
    <scope>NUCLEOTIDE SEQUENCE [LARGE SCALE GENOMIC DNA]</scope>
    <source>
        <strain evidence="5 6">4G-K13</strain>
    </source>
</reference>
<dbReference type="InterPro" id="IPR006135">
    <property type="entry name" value="T3SS_substrate_exporter"/>
</dbReference>
<keyword evidence="4" id="KW-1133">Transmembrane helix</keyword>
<feature type="region of interest" description="Disordered" evidence="3">
    <location>
        <begin position="359"/>
        <end position="387"/>
    </location>
</feature>
<keyword evidence="4" id="KW-0472">Membrane</keyword>
<comment type="caution">
    <text evidence="5">The sequence shown here is derived from an EMBL/GenBank/DDBJ whole genome shotgun (WGS) entry which is preliminary data.</text>
</comment>
<dbReference type="PRINTS" id="PR00950">
    <property type="entry name" value="TYPE3IMSPROT"/>
</dbReference>
<evidence type="ECO:0000256" key="2">
    <source>
        <dbReference type="SAM" id="Coils"/>
    </source>
</evidence>
<name>A0A372IR81_9BACT</name>
<dbReference type="Gene3D" id="6.10.250.2080">
    <property type="match status" value="1"/>
</dbReference>
<sequence>MSAEQTERATPRRRQKAEEQGDRVLSREMLSACGMLASVLALGWAAESWVMRWRGAYDDFLSLGSPAVWHEGRTMEVILALRRTTVVALLPLVTVLLPGVAAVLLCGIAQNRGLRFHAEALQPKWSRYNPVTNLKNIFSLRGAARLAKTLIPVAALLWMAQKLTMEQLTYPVLSLARMPALFGEAWRLLQDTAWILFAWSAIDYLVEWRSREDRLKMSKEEIREELKQTEGNPQVRGRIRSLRRQMRRRQLKADVSRASVVITNPTHYAVALSFDFDTMEAPKVLAKGRDLLAEQIKSEARWAGVPIVENPPLARSLYRHVEPGQAIPHDLYAAVAAILAWLYRRQVEERIRQEQLREQAKKRQARAAQDAAQAATMQHAYSGGEQP</sequence>
<dbReference type="GO" id="GO:0005886">
    <property type="term" value="C:plasma membrane"/>
    <property type="evidence" value="ECO:0007669"/>
    <property type="project" value="TreeGrafter"/>
</dbReference>
<organism evidence="5 6">
    <name type="scientific">Paracidobacterium acidisoli</name>
    <dbReference type="NCBI Taxonomy" id="2303751"/>
    <lineage>
        <taxon>Bacteria</taxon>
        <taxon>Pseudomonadati</taxon>
        <taxon>Acidobacteriota</taxon>
        <taxon>Terriglobia</taxon>
        <taxon>Terriglobales</taxon>
        <taxon>Acidobacteriaceae</taxon>
        <taxon>Paracidobacterium</taxon>
    </lineage>
</organism>
<feature type="compositionally biased region" description="Low complexity" evidence="3">
    <location>
        <begin position="366"/>
        <end position="375"/>
    </location>
</feature>
<dbReference type="InterPro" id="IPR029025">
    <property type="entry name" value="T3SS_substrate_exporter_C"/>
</dbReference>
<dbReference type="PANTHER" id="PTHR30531">
    <property type="entry name" value="FLAGELLAR BIOSYNTHETIC PROTEIN FLHB"/>
    <property type="match status" value="1"/>
</dbReference>
<feature type="region of interest" description="Disordered" evidence="3">
    <location>
        <begin position="1"/>
        <end position="21"/>
    </location>
</feature>
<dbReference type="OrthoDB" id="9807950at2"/>
<evidence type="ECO:0000256" key="4">
    <source>
        <dbReference type="SAM" id="Phobius"/>
    </source>
</evidence>
<dbReference type="SUPFAM" id="SSF160544">
    <property type="entry name" value="EscU C-terminal domain-like"/>
    <property type="match status" value="1"/>
</dbReference>
<feature type="coiled-coil region" evidence="2">
    <location>
        <begin position="205"/>
        <end position="232"/>
    </location>
</feature>
<evidence type="ECO:0000256" key="1">
    <source>
        <dbReference type="ARBA" id="ARBA00010690"/>
    </source>
</evidence>
<evidence type="ECO:0000313" key="6">
    <source>
        <dbReference type="Proteomes" id="UP000264702"/>
    </source>
</evidence>
<dbReference type="Proteomes" id="UP000264702">
    <property type="component" value="Unassembled WGS sequence"/>
</dbReference>
<keyword evidence="2" id="KW-0175">Coiled coil</keyword>
<dbReference type="RefSeq" id="WP_117298181.1">
    <property type="nucleotide sequence ID" value="NZ_QVQT02000002.1"/>
</dbReference>
<evidence type="ECO:0000313" key="5">
    <source>
        <dbReference type="EMBL" id="RFU17432.1"/>
    </source>
</evidence>
<proteinExistence type="inferred from homology"/>
<dbReference type="PANTHER" id="PTHR30531:SF12">
    <property type="entry name" value="FLAGELLAR BIOSYNTHETIC PROTEIN FLHB"/>
    <property type="match status" value="1"/>
</dbReference>
<dbReference type="GO" id="GO:0009306">
    <property type="term" value="P:protein secretion"/>
    <property type="evidence" value="ECO:0007669"/>
    <property type="project" value="InterPro"/>
</dbReference>
<dbReference type="EMBL" id="QVQT01000002">
    <property type="protein sequence ID" value="RFU17432.1"/>
    <property type="molecule type" value="Genomic_DNA"/>
</dbReference>
<dbReference type="Gene3D" id="3.40.1690.10">
    <property type="entry name" value="secretion proteins EscU"/>
    <property type="match status" value="1"/>
</dbReference>
<accession>A0A372IR81</accession>
<feature type="transmembrane region" description="Helical" evidence="4">
    <location>
        <begin position="86"/>
        <end position="108"/>
    </location>
</feature>
<comment type="similarity">
    <text evidence="1">Belongs to the type III secretion exporter family.</text>
</comment>
<gene>
    <name evidence="5" type="ORF">D0Y96_04555</name>
</gene>